<organism evidence="7 8">
    <name type="scientific">Exophiala xenobiotica</name>
    <dbReference type="NCBI Taxonomy" id="348802"/>
    <lineage>
        <taxon>Eukaryota</taxon>
        <taxon>Fungi</taxon>
        <taxon>Dikarya</taxon>
        <taxon>Ascomycota</taxon>
        <taxon>Pezizomycotina</taxon>
        <taxon>Eurotiomycetes</taxon>
        <taxon>Chaetothyriomycetidae</taxon>
        <taxon>Chaetothyriales</taxon>
        <taxon>Herpotrichiellaceae</taxon>
        <taxon>Exophiala</taxon>
    </lineage>
</organism>
<dbReference type="GO" id="GO:0003677">
    <property type="term" value="F:DNA binding"/>
    <property type="evidence" value="ECO:0007669"/>
    <property type="project" value="UniProtKB-KW"/>
</dbReference>
<dbReference type="OrthoDB" id="5429770at2759"/>
<dbReference type="PANTHER" id="PTHR38791">
    <property type="entry name" value="ZN(II)2CYS6 TRANSCRIPTION FACTOR (EUROFUNG)-RELATED-RELATED"/>
    <property type="match status" value="1"/>
</dbReference>
<dbReference type="RefSeq" id="XP_013313382.1">
    <property type="nucleotide sequence ID" value="XM_013457928.1"/>
</dbReference>
<dbReference type="Gene3D" id="4.10.240.10">
    <property type="entry name" value="Zn(2)-C6 fungal-type DNA-binding domain"/>
    <property type="match status" value="1"/>
</dbReference>
<evidence type="ECO:0000256" key="2">
    <source>
        <dbReference type="ARBA" id="ARBA00023125"/>
    </source>
</evidence>
<dbReference type="GeneID" id="25330326"/>
<dbReference type="PROSITE" id="PS50048">
    <property type="entry name" value="ZN2_CY6_FUNGAL_2"/>
    <property type="match status" value="1"/>
</dbReference>
<name>A0A0D2EBQ2_9EURO</name>
<keyword evidence="4" id="KW-0539">Nucleus</keyword>
<dbReference type="InterPro" id="IPR053175">
    <property type="entry name" value="DHMBA_Reg_Transcription_Factor"/>
</dbReference>
<dbReference type="CDD" id="cd00067">
    <property type="entry name" value="GAL4"/>
    <property type="match status" value="1"/>
</dbReference>
<dbReference type="GO" id="GO:0000981">
    <property type="term" value="F:DNA-binding transcription factor activity, RNA polymerase II-specific"/>
    <property type="evidence" value="ECO:0007669"/>
    <property type="project" value="InterPro"/>
</dbReference>
<dbReference type="Pfam" id="PF00172">
    <property type="entry name" value="Zn_clus"/>
    <property type="match status" value="1"/>
</dbReference>
<dbReference type="GO" id="GO:0008270">
    <property type="term" value="F:zinc ion binding"/>
    <property type="evidence" value="ECO:0007669"/>
    <property type="project" value="InterPro"/>
</dbReference>
<dbReference type="STRING" id="348802.A0A0D2EBQ2"/>
<evidence type="ECO:0000256" key="1">
    <source>
        <dbReference type="ARBA" id="ARBA00023015"/>
    </source>
</evidence>
<keyword evidence="1" id="KW-0805">Transcription regulation</keyword>
<dbReference type="SUPFAM" id="SSF57701">
    <property type="entry name" value="Zn2/Cys6 DNA-binding domain"/>
    <property type="match status" value="1"/>
</dbReference>
<dbReference type="PROSITE" id="PS00463">
    <property type="entry name" value="ZN2_CY6_FUNGAL_1"/>
    <property type="match status" value="1"/>
</dbReference>
<dbReference type="SMART" id="SM00066">
    <property type="entry name" value="GAL4"/>
    <property type="match status" value="1"/>
</dbReference>
<feature type="domain" description="Zn(2)-C6 fungal-type" evidence="6">
    <location>
        <begin position="10"/>
        <end position="38"/>
    </location>
</feature>
<dbReference type="EMBL" id="KN847321">
    <property type="protein sequence ID" value="KIW52798.1"/>
    <property type="molecule type" value="Genomic_DNA"/>
</dbReference>
<keyword evidence="2" id="KW-0238">DNA-binding</keyword>
<sequence>MVYIGKPSRACAHCRRRKLRCDLRKQACGQCARAGLVCGGYRDPNQLRIQDESQTTRQRSMVGRSRNPGPSIQIPLDQQARGAFFSHYVRGLARTYDVLERIDTQSPLEKHLTASMDAVSLAFFHFQTYSIKASLLAREKYLSALPLVNSALRSPESLTSDSTLLSVLFLDLYEKLMNNNPRCSELWMTHVKGALALFKYRQQHQFRTYIGRRLSVRLFTNMLISCVAAESPTPVELLQLRDDVAPHIDEHDPKWQVTGLCIDYTNLRAAMRSEAMSNVDKVKRAKQLDHKFKVLADNLPPSWIYQRVSLEKQTEHVLEPYYDVYPDCFTAQTCNVIRIMRISLNDTIRTIYGEMALHDEQAQFNSKCAHFASQIIDAMAKEICATGPQFTGAENASPKKDGFSPVRKLHCYTLLYPYYVAAKYATPESNVRPWVLSQLRLIASKSGIRNGDRVAEMLESAEDIPPWSVYAVLGSYAFAA</sequence>
<dbReference type="HOGENOM" id="CLU_013866_5_2_1"/>
<keyword evidence="3" id="KW-0804">Transcription</keyword>
<evidence type="ECO:0000259" key="6">
    <source>
        <dbReference type="PROSITE" id="PS50048"/>
    </source>
</evidence>
<evidence type="ECO:0000256" key="5">
    <source>
        <dbReference type="SAM" id="MobiDB-lite"/>
    </source>
</evidence>
<feature type="region of interest" description="Disordered" evidence="5">
    <location>
        <begin position="49"/>
        <end position="71"/>
    </location>
</feature>
<keyword evidence="8" id="KW-1185">Reference proteome</keyword>
<dbReference type="Proteomes" id="UP000054342">
    <property type="component" value="Unassembled WGS sequence"/>
</dbReference>
<proteinExistence type="predicted"/>
<evidence type="ECO:0000313" key="7">
    <source>
        <dbReference type="EMBL" id="KIW52798.1"/>
    </source>
</evidence>
<protein>
    <recommendedName>
        <fullName evidence="6">Zn(2)-C6 fungal-type domain-containing protein</fullName>
    </recommendedName>
</protein>
<evidence type="ECO:0000313" key="8">
    <source>
        <dbReference type="Proteomes" id="UP000054342"/>
    </source>
</evidence>
<evidence type="ECO:0000256" key="3">
    <source>
        <dbReference type="ARBA" id="ARBA00023163"/>
    </source>
</evidence>
<dbReference type="AlphaFoldDB" id="A0A0D2EBQ2"/>
<dbReference type="InterPro" id="IPR036864">
    <property type="entry name" value="Zn2-C6_fun-type_DNA-bd_sf"/>
</dbReference>
<gene>
    <name evidence="7" type="ORF">PV05_08418</name>
</gene>
<reference evidence="7 8" key="1">
    <citation type="submission" date="2015-01" db="EMBL/GenBank/DDBJ databases">
        <title>The Genome Sequence of Exophiala xenobiotica CBS118157.</title>
        <authorList>
            <consortium name="The Broad Institute Genomics Platform"/>
            <person name="Cuomo C."/>
            <person name="de Hoog S."/>
            <person name="Gorbushina A."/>
            <person name="Stielow B."/>
            <person name="Teixiera M."/>
            <person name="Abouelleil A."/>
            <person name="Chapman S.B."/>
            <person name="Priest M."/>
            <person name="Young S.K."/>
            <person name="Wortman J."/>
            <person name="Nusbaum C."/>
            <person name="Birren B."/>
        </authorList>
    </citation>
    <scope>NUCLEOTIDE SEQUENCE [LARGE SCALE GENOMIC DNA]</scope>
    <source>
        <strain evidence="7 8">CBS 118157</strain>
    </source>
</reference>
<evidence type="ECO:0000256" key="4">
    <source>
        <dbReference type="ARBA" id="ARBA00023242"/>
    </source>
</evidence>
<accession>A0A0D2EBQ2</accession>
<dbReference type="PANTHER" id="PTHR38791:SF1">
    <property type="entry name" value="TRANSCRIPTION FACTOR, PUTATIVE-RELATED"/>
    <property type="match status" value="1"/>
</dbReference>
<dbReference type="InterPro" id="IPR001138">
    <property type="entry name" value="Zn2Cys6_DnaBD"/>
</dbReference>